<sequence>MIGLRDRSAPKLDKQLQDFLRSLETRQRRRRLQPLRFGVAGMIHSGEQTLVNFSSNDYLGLARHPRLIERACQWAEAYGVGATASRLVCGTLVLHEQIEARLAAFKGTETALLLNSGFQANSALLPALLDVSLLKAEPVVLVDRLVHASLHQGCAAAGVRQLRFRHNDLNHLEYLLKKHANAGRRPFIITESVFSVDGDRADLTGLTTLANRFGAVLYVDEAHATGLFGPGGAGLVAAEARGQVDVVMGTFSKALGGFGAYVACSHRLRQYLINRCAGFIYSTALPPPVLGAMEAALELVPSLEAERAWVLATAARLRITLAVAGLDSAASSTQIVPAILGSETTTIAASRLLAEEYGIFATAIRPPTVPDGTSRIRFAISATHHTTHIDRLLAAIPAVAAAFCRVS</sequence>
<comment type="catalytic activity">
    <reaction evidence="11">
        <text>6-carboxyhexanoyl-[ACP] + L-alanine + H(+) = (8S)-8-amino-7-oxononanoate + holo-[ACP] + CO2</text>
        <dbReference type="Rhea" id="RHEA:42288"/>
        <dbReference type="Rhea" id="RHEA-COMP:9685"/>
        <dbReference type="Rhea" id="RHEA-COMP:9955"/>
        <dbReference type="ChEBI" id="CHEBI:15378"/>
        <dbReference type="ChEBI" id="CHEBI:16526"/>
        <dbReference type="ChEBI" id="CHEBI:57972"/>
        <dbReference type="ChEBI" id="CHEBI:64479"/>
        <dbReference type="ChEBI" id="CHEBI:78846"/>
        <dbReference type="ChEBI" id="CHEBI:149468"/>
        <dbReference type="EC" id="2.3.1.47"/>
    </reaction>
</comment>
<evidence type="ECO:0000256" key="9">
    <source>
        <dbReference type="ARBA" id="ARBA00032610"/>
    </source>
</evidence>
<evidence type="ECO:0000256" key="11">
    <source>
        <dbReference type="ARBA" id="ARBA00047715"/>
    </source>
</evidence>
<dbReference type="Gene3D" id="3.40.640.10">
    <property type="entry name" value="Type I PLP-dependent aspartate aminotransferase-like (Major domain)"/>
    <property type="match status" value="1"/>
</dbReference>
<dbReference type="EMBL" id="LR026963">
    <property type="protein sequence ID" value="VBB69844.1"/>
    <property type="molecule type" value="Genomic_DNA"/>
</dbReference>
<dbReference type="InterPro" id="IPR004839">
    <property type="entry name" value="Aminotransferase_I/II_large"/>
</dbReference>
<comment type="similarity">
    <text evidence="3">Belongs to the class-II pyridoxal-phosphate-dependent aminotransferase family. BioF subfamily.</text>
</comment>
<reference evidence="13" key="1">
    <citation type="submission" date="2018-10" db="EMBL/GenBank/DDBJ databases">
        <authorList>
            <person name="Gruber-Vodicka H."/>
            <person name="Jaeckle O."/>
        </authorList>
    </citation>
    <scope>NUCLEOTIDE SEQUENCE</scope>
</reference>
<protein>
    <recommendedName>
        <fullName evidence="5">8-amino-7-oxononanoate synthase</fullName>
        <ecNumber evidence="5">2.3.1.47</ecNumber>
    </recommendedName>
    <alternativeName>
        <fullName evidence="9">7-keto-8-amino-pelargonic acid synthase</fullName>
    </alternativeName>
    <alternativeName>
        <fullName evidence="10">8-amino-7-ketopelargonate synthase</fullName>
    </alternativeName>
</protein>
<gene>
    <name evidence="13" type="ORF">RIEGSTA812A_PEG_1317</name>
</gene>
<evidence type="ECO:0000256" key="10">
    <source>
        <dbReference type="ARBA" id="ARBA00033381"/>
    </source>
</evidence>
<keyword evidence="7" id="KW-0093">Biotin biosynthesis</keyword>
<dbReference type="Pfam" id="PF00155">
    <property type="entry name" value="Aminotran_1_2"/>
    <property type="match status" value="1"/>
</dbReference>
<evidence type="ECO:0000256" key="7">
    <source>
        <dbReference type="ARBA" id="ARBA00022756"/>
    </source>
</evidence>
<dbReference type="SUPFAM" id="SSF53383">
    <property type="entry name" value="PLP-dependent transferases"/>
    <property type="match status" value="1"/>
</dbReference>
<dbReference type="PANTHER" id="PTHR13693">
    <property type="entry name" value="CLASS II AMINOTRANSFERASE/8-AMINO-7-OXONONANOATE SYNTHASE"/>
    <property type="match status" value="1"/>
</dbReference>
<dbReference type="InterPro" id="IPR015421">
    <property type="entry name" value="PyrdxlP-dep_Trfase_major"/>
</dbReference>
<dbReference type="InterPro" id="IPR050087">
    <property type="entry name" value="AON_synthase_class-II"/>
</dbReference>
<evidence type="ECO:0000256" key="8">
    <source>
        <dbReference type="ARBA" id="ARBA00022898"/>
    </source>
</evidence>
<keyword evidence="8" id="KW-0663">Pyridoxal phosphate</keyword>
<feature type="domain" description="Aminotransferase class I/classII large" evidence="12">
    <location>
        <begin position="50"/>
        <end position="396"/>
    </location>
</feature>
<evidence type="ECO:0000256" key="3">
    <source>
        <dbReference type="ARBA" id="ARBA00010008"/>
    </source>
</evidence>
<dbReference type="GO" id="GO:0008710">
    <property type="term" value="F:8-amino-7-oxononanoate synthase activity"/>
    <property type="evidence" value="ECO:0007669"/>
    <property type="project" value="UniProtKB-EC"/>
</dbReference>
<evidence type="ECO:0000256" key="4">
    <source>
        <dbReference type="ARBA" id="ARBA00011738"/>
    </source>
</evidence>
<keyword evidence="13" id="KW-0012">Acyltransferase</keyword>
<comment type="pathway">
    <text evidence="2">Cofactor biosynthesis; biotin biosynthesis.</text>
</comment>
<comment type="cofactor">
    <cofactor evidence="1">
        <name>pyridoxal 5'-phosphate</name>
        <dbReference type="ChEBI" id="CHEBI:597326"/>
    </cofactor>
</comment>
<evidence type="ECO:0000259" key="12">
    <source>
        <dbReference type="Pfam" id="PF00155"/>
    </source>
</evidence>
<evidence type="ECO:0000256" key="6">
    <source>
        <dbReference type="ARBA" id="ARBA00022679"/>
    </source>
</evidence>
<dbReference type="InterPro" id="IPR001917">
    <property type="entry name" value="Aminotrans_II_pyridoxalP_BS"/>
</dbReference>
<evidence type="ECO:0000313" key="13">
    <source>
        <dbReference type="EMBL" id="VBB69844.1"/>
    </source>
</evidence>
<keyword evidence="6 13" id="KW-0808">Transferase</keyword>
<dbReference type="PROSITE" id="PS00599">
    <property type="entry name" value="AA_TRANSFER_CLASS_2"/>
    <property type="match status" value="1"/>
</dbReference>
<evidence type="ECO:0000256" key="1">
    <source>
        <dbReference type="ARBA" id="ARBA00001933"/>
    </source>
</evidence>
<comment type="subunit">
    <text evidence="4">Homodimer.</text>
</comment>
<accession>A0A484H7V2</accession>
<dbReference type="GO" id="GO:0009102">
    <property type="term" value="P:biotin biosynthetic process"/>
    <property type="evidence" value="ECO:0007669"/>
    <property type="project" value="UniProtKB-KW"/>
</dbReference>
<evidence type="ECO:0000256" key="5">
    <source>
        <dbReference type="ARBA" id="ARBA00013187"/>
    </source>
</evidence>
<dbReference type="InterPro" id="IPR015422">
    <property type="entry name" value="PyrdxlP-dep_Trfase_small"/>
</dbReference>
<dbReference type="PANTHER" id="PTHR13693:SF100">
    <property type="entry name" value="8-AMINO-7-OXONONANOATE SYNTHASE"/>
    <property type="match status" value="1"/>
</dbReference>
<evidence type="ECO:0000256" key="2">
    <source>
        <dbReference type="ARBA" id="ARBA00004746"/>
    </source>
</evidence>
<proteinExistence type="inferred from homology"/>
<dbReference type="InterPro" id="IPR015424">
    <property type="entry name" value="PyrdxlP-dep_Trfase"/>
</dbReference>
<dbReference type="AlphaFoldDB" id="A0A484H7V2"/>
<dbReference type="Gene3D" id="3.90.1150.10">
    <property type="entry name" value="Aspartate Aminotransferase, domain 1"/>
    <property type="match status" value="1"/>
</dbReference>
<dbReference type="GO" id="GO:0030170">
    <property type="term" value="F:pyridoxal phosphate binding"/>
    <property type="evidence" value="ECO:0007669"/>
    <property type="project" value="InterPro"/>
</dbReference>
<dbReference type="EC" id="2.3.1.47" evidence="5"/>
<name>A0A484H7V2_9ZZZZ</name>
<organism evidence="13">
    <name type="scientific">invertebrate metagenome</name>
    <dbReference type="NCBI Taxonomy" id="1711999"/>
    <lineage>
        <taxon>unclassified sequences</taxon>
        <taxon>metagenomes</taxon>
        <taxon>organismal metagenomes</taxon>
    </lineage>
</organism>